<organism evidence="3 4">
    <name type="scientific">Burkholderia pyrrocinia</name>
    <name type="common">Pseudomonas pyrrocinia</name>
    <dbReference type="NCBI Taxonomy" id="60550"/>
    <lineage>
        <taxon>Bacteria</taxon>
        <taxon>Pseudomonadati</taxon>
        <taxon>Pseudomonadota</taxon>
        <taxon>Betaproteobacteria</taxon>
        <taxon>Burkholderiales</taxon>
        <taxon>Burkholderiaceae</taxon>
        <taxon>Burkholderia</taxon>
        <taxon>Burkholderia cepacia complex</taxon>
    </lineage>
</organism>
<dbReference type="EMBL" id="CP024903">
    <property type="protein sequence ID" value="AXF23328.1"/>
    <property type="molecule type" value="Genomic_DNA"/>
</dbReference>
<proteinExistence type="predicted"/>
<dbReference type="Gene3D" id="3.40.605.10">
    <property type="entry name" value="Aldehyde Dehydrogenase, Chain A, domain 1"/>
    <property type="match status" value="1"/>
</dbReference>
<protein>
    <recommendedName>
        <fullName evidence="2">Aldehyde dehydrogenase domain-containing protein</fullName>
    </recommendedName>
</protein>
<dbReference type="InterPro" id="IPR015590">
    <property type="entry name" value="Aldehyde_DH_dom"/>
</dbReference>
<dbReference type="GO" id="GO:0016491">
    <property type="term" value="F:oxidoreductase activity"/>
    <property type="evidence" value="ECO:0007669"/>
    <property type="project" value="UniProtKB-KW"/>
</dbReference>
<feature type="domain" description="Aldehyde dehydrogenase" evidence="2">
    <location>
        <begin position="35"/>
        <end position="69"/>
    </location>
</feature>
<evidence type="ECO:0000259" key="2">
    <source>
        <dbReference type="Pfam" id="PF00171"/>
    </source>
</evidence>
<dbReference type="InterPro" id="IPR016162">
    <property type="entry name" value="Ald_DH_N"/>
</dbReference>
<evidence type="ECO:0000313" key="3">
    <source>
        <dbReference type="EMBL" id="AXF23328.1"/>
    </source>
</evidence>
<reference evidence="3 4" key="1">
    <citation type="journal article" date="2018" name="ISME J.">
        <title>Involvement of Burkholderiaceae and sulfurous volatiles in disease-suppressive soils.</title>
        <authorList>
            <person name="Carrion V.J."/>
            <person name="Cordovez V."/>
            <person name="Tyc O."/>
            <person name="Etalo D.W."/>
            <person name="de Bruijn I."/>
            <person name="de Jager V.C."/>
            <person name="Medema M.H."/>
            <person name="Eberl L."/>
            <person name="Raaijmakers J.M."/>
        </authorList>
    </citation>
    <scope>NUCLEOTIDE SEQUENCE [LARGE SCALE GENOMIC DNA]</scope>
    <source>
        <strain evidence="4">mHSR5</strain>
    </source>
</reference>
<dbReference type="Pfam" id="PF00171">
    <property type="entry name" value="Aldedh"/>
    <property type="match status" value="1"/>
</dbReference>
<dbReference type="AlphaFoldDB" id="A0A2Z5N307"/>
<evidence type="ECO:0000313" key="4">
    <source>
        <dbReference type="Proteomes" id="UP000253104"/>
    </source>
</evidence>
<evidence type="ECO:0000256" key="1">
    <source>
        <dbReference type="ARBA" id="ARBA00023002"/>
    </source>
</evidence>
<dbReference type="Proteomes" id="UP000253104">
    <property type="component" value="Chromosome mHSR5_B"/>
</dbReference>
<dbReference type="SUPFAM" id="SSF53720">
    <property type="entry name" value="ALDH-like"/>
    <property type="match status" value="1"/>
</dbReference>
<dbReference type="InterPro" id="IPR016161">
    <property type="entry name" value="Ald_DH/histidinol_DH"/>
</dbReference>
<sequence length="113" mass="11700">MGRRPLRRAPVASSARLVACTTLRGDQDAAVREVSIGPSLAAGGSIVVKPAKETTLTALRVAELAHEADAVPRRRPSGSARMRGAIAPGDDAGCFRRDAGALPAVLQTVNHPL</sequence>
<gene>
    <name evidence="3" type="ORF">CUJ89_23125</name>
</gene>
<accession>A0A2Z5N307</accession>
<keyword evidence="1" id="KW-0560">Oxidoreductase</keyword>
<name>A0A2Z5N307_BURPY</name>